<evidence type="ECO:0000313" key="9">
    <source>
        <dbReference type="EMBL" id="CAK0825288.1"/>
    </source>
</evidence>
<evidence type="ECO:0000259" key="7">
    <source>
        <dbReference type="Pfam" id="PF16916"/>
    </source>
</evidence>
<comment type="caution">
    <text evidence="10">The sequence shown here is derived from an EMBL/GenBank/DDBJ whole genome shotgun (WGS) entry which is preliminary data.</text>
</comment>
<evidence type="ECO:0000256" key="1">
    <source>
        <dbReference type="ARBA" id="ARBA00004141"/>
    </source>
</evidence>
<evidence type="ECO:0000256" key="5">
    <source>
        <dbReference type="ARBA" id="ARBA00023136"/>
    </source>
</evidence>
<keyword evidence="3" id="KW-0812">Transmembrane</keyword>
<gene>
    <name evidence="9" type="ORF">PCOR1329_LOCUS25452</name>
    <name evidence="8" type="ORF">PCOR1329_LOCUS4642</name>
    <name evidence="10" type="ORF">PCOR1329_LOCUS75270</name>
</gene>
<keyword evidence="5" id="KW-0472">Membrane</keyword>
<protein>
    <recommendedName>
        <fullName evidence="12">Cation efflux protein cytoplasmic domain-containing protein</fullName>
    </recommendedName>
</protein>
<evidence type="ECO:0000256" key="3">
    <source>
        <dbReference type="ARBA" id="ARBA00022692"/>
    </source>
</evidence>
<dbReference type="SUPFAM" id="SSF161111">
    <property type="entry name" value="Cation efflux protein transmembrane domain-like"/>
    <property type="match status" value="1"/>
</dbReference>
<keyword evidence="11" id="KW-1185">Reference proteome</keyword>
<keyword evidence="4" id="KW-1133">Transmembrane helix</keyword>
<evidence type="ECO:0000259" key="6">
    <source>
        <dbReference type="Pfam" id="PF01545"/>
    </source>
</evidence>
<feature type="domain" description="Cation efflux protein transmembrane" evidence="6">
    <location>
        <begin position="74"/>
        <end position="270"/>
    </location>
</feature>
<dbReference type="EMBL" id="CAUYUJ010020259">
    <property type="protein sequence ID" value="CAK0896942.1"/>
    <property type="molecule type" value="Genomic_DNA"/>
</dbReference>
<dbReference type="InterPro" id="IPR050291">
    <property type="entry name" value="CDF_Transporter"/>
</dbReference>
<reference evidence="10" key="1">
    <citation type="submission" date="2023-10" db="EMBL/GenBank/DDBJ databases">
        <authorList>
            <person name="Chen Y."/>
            <person name="Shah S."/>
            <person name="Dougan E. K."/>
            <person name="Thang M."/>
            <person name="Chan C."/>
        </authorList>
    </citation>
    <scope>NUCLEOTIDE SEQUENCE [LARGE SCALE GENOMIC DNA]</scope>
</reference>
<dbReference type="PANTHER" id="PTHR43840">
    <property type="entry name" value="MITOCHONDRIAL METAL TRANSPORTER 1-RELATED"/>
    <property type="match status" value="1"/>
</dbReference>
<dbReference type="PANTHER" id="PTHR43840:SF15">
    <property type="entry name" value="MITOCHONDRIAL METAL TRANSPORTER 1-RELATED"/>
    <property type="match status" value="1"/>
</dbReference>
<comment type="subcellular location">
    <subcellularLocation>
        <location evidence="1">Membrane</location>
        <topology evidence="1">Multi-pass membrane protein</topology>
    </subcellularLocation>
</comment>
<dbReference type="Gene3D" id="1.20.1510.10">
    <property type="entry name" value="Cation efflux protein transmembrane domain"/>
    <property type="match status" value="1"/>
</dbReference>
<evidence type="ECO:0008006" key="12">
    <source>
        <dbReference type="Google" id="ProtNLM"/>
    </source>
</evidence>
<evidence type="ECO:0000313" key="11">
    <source>
        <dbReference type="Proteomes" id="UP001189429"/>
    </source>
</evidence>
<dbReference type="InterPro" id="IPR027470">
    <property type="entry name" value="Cation_efflux_CTD"/>
</dbReference>
<sequence length="361" mass="38257">MTVPACWNGPLRRSAVRSYPAFSPGRPCWRRSWFCSPATRQGHGDGGHGQGLTADIEAEIEDDGLRRKATRVTWLGVGANVCLTGLKGAAGYASGSTGLMADAVHNMTDLAGDAVSLLTLRVVAAPADEKYPYGYGKYDAVGTLGVAGILLVTAGEILHQSLESLLEVVRGNPCGLQMAPMALGVAVVCVAVKEILFRITLRVGKEARSSVVIANAWHHRSDALSSLVVMGGIGGVMVGLPYMDAVGGVMVAGYTAKQAVEIGWGAVKGLTDQQTDTRLLHGIREVGDKLMVGGIITGLSKVRVRHFGAYCLVDLNVIVDPFLSVGDAHKRTKIVRRAIQLEHPEVHEVLAHVCPSDVQHD</sequence>
<evidence type="ECO:0000256" key="2">
    <source>
        <dbReference type="ARBA" id="ARBA00022448"/>
    </source>
</evidence>
<dbReference type="Pfam" id="PF16916">
    <property type="entry name" value="ZT_dimer"/>
    <property type="match status" value="1"/>
</dbReference>
<dbReference type="Pfam" id="PF01545">
    <property type="entry name" value="Cation_efflux"/>
    <property type="match status" value="1"/>
</dbReference>
<dbReference type="EMBL" id="CAUYUJ010008891">
    <property type="protein sequence ID" value="CAK0825288.1"/>
    <property type="molecule type" value="Genomic_DNA"/>
</dbReference>
<feature type="domain" description="Cation efflux protein cytoplasmic" evidence="7">
    <location>
        <begin position="297"/>
        <end position="355"/>
    </location>
</feature>
<dbReference type="NCBIfam" id="TIGR01297">
    <property type="entry name" value="CDF"/>
    <property type="match status" value="1"/>
</dbReference>
<dbReference type="InterPro" id="IPR058533">
    <property type="entry name" value="Cation_efflux_TM"/>
</dbReference>
<dbReference type="Gene3D" id="3.30.70.1350">
    <property type="entry name" value="Cation efflux protein, cytoplasmic domain"/>
    <property type="match status" value="1"/>
</dbReference>
<evidence type="ECO:0000256" key="4">
    <source>
        <dbReference type="ARBA" id="ARBA00022989"/>
    </source>
</evidence>
<dbReference type="EMBL" id="CAUYUJ010001204">
    <property type="protein sequence ID" value="CAK0794759.1"/>
    <property type="molecule type" value="Genomic_DNA"/>
</dbReference>
<dbReference type="InterPro" id="IPR027469">
    <property type="entry name" value="Cation_efflux_TMD_sf"/>
</dbReference>
<evidence type="ECO:0000313" key="8">
    <source>
        <dbReference type="EMBL" id="CAK0794759.1"/>
    </source>
</evidence>
<name>A0ABN9XFP2_9DINO</name>
<organism evidence="10 11">
    <name type="scientific">Prorocentrum cordatum</name>
    <dbReference type="NCBI Taxonomy" id="2364126"/>
    <lineage>
        <taxon>Eukaryota</taxon>
        <taxon>Sar</taxon>
        <taxon>Alveolata</taxon>
        <taxon>Dinophyceae</taxon>
        <taxon>Prorocentrales</taxon>
        <taxon>Prorocentraceae</taxon>
        <taxon>Prorocentrum</taxon>
    </lineage>
</organism>
<evidence type="ECO:0000313" key="10">
    <source>
        <dbReference type="EMBL" id="CAK0896942.1"/>
    </source>
</evidence>
<dbReference type="SUPFAM" id="SSF160240">
    <property type="entry name" value="Cation efflux protein cytoplasmic domain-like"/>
    <property type="match status" value="1"/>
</dbReference>
<dbReference type="Proteomes" id="UP001189429">
    <property type="component" value="Unassembled WGS sequence"/>
</dbReference>
<proteinExistence type="predicted"/>
<dbReference type="InterPro" id="IPR036837">
    <property type="entry name" value="Cation_efflux_CTD_sf"/>
</dbReference>
<keyword evidence="2" id="KW-0813">Transport</keyword>
<dbReference type="InterPro" id="IPR002524">
    <property type="entry name" value="Cation_efflux"/>
</dbReference>
<accession>A0ABN9XFP2</accession>